<organism evidence="2 3">
    <name type="scientific">Bifidobacterium adolescentis</name>
    <dbReference type="NCBI Taxonomy" id="1680"/>
    <lineage>
        <taxon>Bacteria</taxon>
        <taxon>Bacillati</taxon>
        <taxon>Actinomycetota</taxon>
        <taxon>Actinomycetes</taxon>
        <taxon>Bifidobacteriales</taxon>
        <taxon>Bifidobacteriaceae</taxon>
        <taxon>Bifidobacterium</taxon>
    </lineage>
</organism>
<dbReference type="RefSeq" id="WP_085347198.1">
    <property type="nucleotide sequence ID" value="NZ_CP133648.1"/>
</dbReference>
<accession>A0AAF1A7Q9</accession>
<dbReference type="Proteomes" id="UP000193179">
    <property type="component" value="Chromosome"/>
</dbReference>
<reference evidence="2" key="2">
    <citation type="submission" date="2023-09" db="EMBL/GenBank/DDBJ databases">
        <title>Ecological and genomic based identification of the Bifidobacterium adolescentis prototype of the healthy human gut microbiota.</title>
        <authorList>
            <person name="Lugli G.A."/>
            <person name="Argentini C."/>
            <person name="Tarracchini C."/>
            <person name="Fontana F."/>
            <person name="Alessandri G."/>
            <person name="Mancabelli L."/>
            <person name="Milani C."/>
            <person name="Turroni F."/>
            <person name="Ventura M."/>
        </authorList>
    </citation>
    <scope>NUCLEOTIDE SEQUENCE</scope>
    <source>
        <strain evidence="2">703B</strain>
    </source>
</reference>
<evidence type="ECO:0000313" key="2">
    <source>
        <dbReference type="EMBL" id="WNE86199.1"/>
    </source>
</evidence>
<evidence type="ECO:0000313" key="3">
    <source>
        <dbReference type="Proteomes" id="UP000193179"/>
    </source>
</evidence>
<dbReference type="EMBL" id="CP133648">
    <property type="protein sequence ID" value="WNE84508.1"/>
    <property type="molecule type" value="Genomic_DNA"/>
</dbReference>
<dbReference type="EMBL" id="CP133648">
    <property type="protein sequence ID" value="WNE86199.1"/>
    <property type="molecule type" value="Genomic_DNA"/>
</dbReference>
<evidence type="ECO:0000313" key="1">
    <source>
        <dbReference type="EMBL" id="WNE84508.1"/>
    </source>
</evidence>
<sequence>MPHELDVVSYKEGYGRGFDEALRLVERYGYVLNAPRMVINGAGYDGWHPEDEFPKKITITEQQLDIEKHAAVQSVVDCIREKHCNMYQCRYYDQMGQQIDFGDGDRANRTAE</sequence>
<name>A0AAF1A7Q9_BIFAD</name>
<gene>
    <name evidence="2" type="ORF">B0703_04670</name>
    <name evidence="1" type="ORF">B0703_05695</name>
</gene>
<reference evidence="2" key="1">
    <citation type="journal article" date="2016" name="Sci. Rep.">
        <title>Evaluation of genetic diversity among strains of the human gut commensal Bifidobacterium adolescentis.</title>
        <authorList>
            <person name="Duranti S."/>
            <person name="Milani C."/>
            <person name="Lugli G.A."/>
            <person name="Mancabelli L."/>
            <person name="Turroni F."/>
            <person name="Ferrario C."/>
            <person name="Mangifesta M."/>
            <person name="Viappiani A."/>
            <person name="Sanchez B."/>
            <person name="Margolles A."/>
            <person name="van Sinderen D."/>
            <person name="Ventura M."/>
        </authorList>
    </citation>
    <scope>NUCLEOTIDE SEQUENCE</scope>
    <source>
        <strain evidence="2">703B</strain>
    </source>
</reference>
<dbReference type="AlphaFoldDB" id="A0AAF1A7Q9"/>
<protein>
    <submittedName>
        <fullName evidence="2">Uncharacterized protein</fullName>
    </submittedName>
</protein>
<proteinExistence type="predicted"/>